<dbReference type="EMBL" id="MF680514">
    <property type="protein sequence ID" value="ATX68822.1"/>
    <property type="molecule type" value="Genomic_DNA"/>
</dbReference>
<accession>A0A2H4QI34</accession>
<organism evidence="1">
    <name type="scientific">Betaphycus gelatinus</name>
    <dbReference type="NCBI Taxonomy" id="1191690"/>
    <lineage>
        <taxon>Eukaryota</taxon>
        <taxon>Rhodophyta</taxon>
        <taxon>Florideophyceae</taxon>
        <taxon>Rhodymeniophycidae</taxon>
        <taxon>Gigartinales</taxon>
        <taxon>Solieriaceae</taxon>
        <taxon>Betaphycus</taxon>
    </lineage>
</organism>
<keyword evidence="1" id="KW-0496">Mitochondrion</keyword>
<keyword evidence="1" id="KW-0687">Ribonucleoprotein</keyword>
<keyword evidence="1" id="KW-0689">Ribosomal protein</keyword>
<sequence length="84" mass="10316">MLNFRSKRELNQFITRKKKQYILKNESLSRINSINHIKYGSFLYFMRREKLLLRKSIIENLINTESGSLYSLRKWFDSSLYKLY</sequence>
<evidence type="ECO:0000313" key="1">
    <source>
        <dbReference type="EMBL" id="ATX68822.1"/>
    </source>
</evidence>
<gene>
    <name evidence="1" type="primary">rpl20</name>
</gene>
<dbReference type="AlphaFoldDB" id="A0A2H4QI34"/>
<geneLocation type="mitochondrion" evidence="1"/>
<name>A0A2H4QI34_9FLOR</name>
<dbReference type="RefSeq" id="YP_009445881.1">
    <property type="nucleotide sequence ID" value="NC_036431.1"/>
</dbReference>
<dbReference type="GeneID" id="35117501"/>
<reference evidence="1" key="1">
    <citation type="submission" date="2017-08" db="EMBL/GenBank/DDBJ databases">
        <title>Systematics and comparative genomics of Betaphycus, Kappaphycus and Eucheuma (Solieriaceae, Rhodophyta) base on mitochondrial genome.</title>
        <authorList>
            <person name="Li Y."/>
            <person name="Liu N."/>
            <person name="Wang X."/>
            <person name="Tang X."/>
            <person name="Zhang L."/>
            <person name="Meinita M.D.N."/>
            <person name="Wang G."/>
            <person name="Yin H."/>
            <person name="Liu C."/>
            <person name="Jin Y."/>
            <person name="Wang H."/>
            <person name="Chi S."/>
            <person name="Liu T."/>
        </authorList>
    </citation>
    <scope>NUCLEOTIDE SEQUENCE</scope>
</reference>
<protein>
    <submittedName>
        <fullName evidence="1">Ribosomal protein L20</fullName>
    </submittedName>
</protein>
<dbReference type="GO" id="GO:0005840">
    <property type="term" value="C:ribosome"/>
    <property type="evidence" value="ECO:0007669"/>
    <property type="project" value="UniProtKB-KW"/>
</dbReference>
<proteinExistence type="predicted"/>